<name>A0ABQ1JZF3_9FLAO</name>
<dbReference type="Proteomes" id="UP000615760">
    <property type="component" value="Unassembled WGS sequence"/>
</dbReference>
<sequence>MKKIKRMLAFMLKDELIELVEHKHVKPYIQVVEVAKEFNTLKLEFAVNADITTNQFEYENALNQAKQKMFNEVEKCIQVSCAPLISHEFSHRRFVRLTLRVQKPSV</sequence>
<proteinExistence type="predicted"/>
<dbReference type="EMBL" id="BMJE01000006">
    <property type="protein sequence ID" value="GGB82808.1"/>
    <property type="molecule type" value="Genomic_DNA"/>
</dbReference>
<accession>A0ABQ1JZF3</accession>
<protein>
    <submittedName>
        <fullName evidence="1">Uncharacterized protein</fullName>
    </submittedName>
</protein>
<gene>
    <name evidence="1" type="ORF">GCM10007424_23550</name>
</gene>
<keyword evidence="2" id="KW-1185">Reference proteome</keyword>
<evidence type="ECO:0000313" key="2">
    <source>
        <dbReference type="Proteomes" id="UP000615760"/>
    </source>
</evidence>
<dbReference type="RefSeq" id="WP_188621501.1">
    <property type="nucleotide sequence ID" value="NZ_BMJE01000006.1"/>
</dbReference>
<reference evidence="2" key="1">
    <citation type="journal article" date="2019" name="Int. J. Syst. Evol. Microbiol.">
        <title>The Global Catalogue of Microorganisms (GCM) 10K type strain sequencing project: providing services to taxonomists for standard genome sequencing and annotation.</title>
        <authorList>
            <consortium name="The Broad Institute Genomics Platform"/>
            <consortium name="The Broad Institute Genome Sequencing Center for Infectious Disease"/>
            <person name="Wu L."/>
            <person name="Ma J."/>
        </authorList>
    </citation>
    <scope>NUCLEOTIDE SEQUENCE [LARGE SCALE GENOMIC DNA]</scope>
    <source>
        <strain evidence="2">CGMCC 1.15461</strain>
    </source>
</reference>
<comment type="caution">
    <text evidence="1">The sequence shown here is derived from an EMBL/GenBank/DDBJ whole genome shotgun (WGS) entry which is preliminary data.</text>
</comment>
<evidence type="ECO:0000313" key="1">
    <source>
        <dbReference type="EMBL" id="GGB82808.1"/>
    </source>
</evidence>
<organism evidence="1 2">
    <name type="scientific">Flavobacterium suaedae</name>
    <dbReference type="NCBI Taxonomy" id="1767027"/>
    <lineage>
        <taxon>Bacteria</taxon>
        <taxon>Pseudomonadati</taxon>
        <taxon>Bacteroidota</taxon>
        <taxon>Flavobacteriia</taxon>
        <taxon>Flavobacteriales</taxon>
        <taxon>Flavobacteriaceae</taxon>
        <taxon>Flavobacterium</taxon>
    </lineage>
</organism>